<keyword evidence="3 5" id="KW-0687">Ribonucleoprotein</keyword>
<dbReference type="SUPFAM" id="SSF57829">
    <property type="entry name" value="Zn-binding ribosomal proteins"/>
    <property type="match status" value="1"/>
</dbReference>
<comment type="similarity">
    <text evidence="1 5">Belongs to the bacterial ribosomal protein bL33 family.</text>
</comment>
<dbReference type="InterPro" id="IPR001705">
    <property type="entry name" value="Ribosomal_bL33"/>
</dbReference>
<dbReference type="NCBIfam" id="TIGR01023">
    <property type="entry name" value="rpmG_bact"/>
    <property type="match status" value="1"/>
</dbReference>
<evidence type="ECO:0000256" key="4">
    <source>
        <dbReference type="ARBA" id="ARBA00035176"/>
    </source>
</evidence>
<sequence length="49" mass="6001">MRVIVTLACTDCKQRNYTTTKNKKNDPDRLELRKYCRFCRTHTVHRETR</sequence>
<dbReference type="InterPro" id="IPR038584">
    <property type="entry name" value="Ribosomal_bL33_sf"/>
</dbReference>
<dbReference type="GO" id="GO:0005737">
    <property type="term" value="C:cytoplasm"/>
    <property type="evidence" value="ECO:0007669"/>
    <property type="project" value="UniProtKB-ARBA"/>
</dbReference>
<reference evidence="6" key="2">
    <citation type="submission" date="2020-09" db="EMBL/GenBank/DDBJ databases">
        <authorList>
            <person name="Sun Q."/>
            <person name="Ohkuma M."/>
        </authorList>
    </citation>
    <scope>NUCLEOTIDE SEQUENCE</scope>
    <source>
        <strain evidence="6">JCM 18487</strain>
    </source>
</reference>
<dbReference type="GO" id="GO:0003735">
    <property type="term" value="F:structural constituent of ribosome"/>
    <property type="evidence" value="ECO:0007669"/>
    <property type="project" value="InterPro"/>
</dbReference>
<keyword evidence="2 5" id="KW-0689">Ribosomal protein</keyword>
<evidence type="ECO:0000313" key="6">
    <source>
        <dbReference type="EMBL" id="GGJ01231.1"/>
    </source>
</evidence>
<evidence type="ECO:0000256" key="2">
    <source>
        <dbReference type="ARBA" id="ARBA00022980"/>
    </source>
</evidence>
<dbReference type="NCBIfam" id="NF001860">
    <property type="entry name" value="PRK00595.1"/>
    <property type="match status" value="1"/>
</dbReference>
<organism evidence="6 7">
    <name type="scientific">Alicyclobacillus cellulosilyticus</name>
    <dbReference type="NCBI Taxonomy" id="1003997"/>
    <lineage>
        <taxon>Bacteria</taxon>
        <taxon>Bacillati</taxon>
        <taxon>Bacillota</taxon>
        <taxon>Bacilli</taxon>
        <taxon>Bacillales</taxon>
        <taxon>Alicyclobacillaceae</taxon>
        <taxon>Alicyclobacillus</taxon>
    </lineage>
</organism>
<dbReference type="Proteomes" id="UP000637695">
    <property type="component" value="Unassembled WGS sequence"/>
</dbReference>
<dbReference type="RefSeq" id="WP_188881293.1">
    <property type="nucleotide sequence ID" value="NZ_BMOY01000008.1"/>
</dbReference>
<dbReference type="HAMAP" id="MF_00294">
    <property type="entry name" value="Ribosomal_bL33"/>
    <property type="match status" value="1"/>
</dbReference>
<dbReference type="GO" id="GO:0005840">
    <property type="term" value="C:ribosome"/>
    <property type="evidence" value="ECO:0007669"/>
    <property type="project" value="UniProtKB-KW"/>
</dbReference>
<dbReference type="EMBL" id="BMOY01000008">
    <property type="protein sequence ID" value="GGJ01231.1"/>
    <property type="molecule type" value="Genomic_DNA"/>
</dbReference>
<dbReference type="AlphaFoldDB" id="A0A917NHL3"/>
<accession>A0A917NHL3</accession>
<reference evidence="6" key="1">
    <citation type="journal article" date="2014" name="Int. J. Syst. Evol. Microbiol.">
        <title>Complete genome sequence of Corynebacterium casei LMG S-19264T (=DSM 44701T), isolated from a smear-ripened cheese.</title>
        <authorList>
            <consortium name="US DOE Joint Genome Institute (JGI-PGF)"/>
            <person name="Walter F."/>
            <person name="Albersmeier A."/>
            <person name="Kalinowski J."/>
            <person name="Ruckert C."/>
        </authorList>
    </citation>
    <scope>NUCLEOTIDE SEQUENCE</scope>
    <source>
        <strain evidence="6">JCM 18487</strain>
    </source>
</reference>
<keyword evidence="7" id="KW-1185">Reference proteome</keyword>
<dbReference type="InterPro" id="IPR011332">
    <property type="entry name" value="Ribosomal_zn-bd"/>
</dbReference>
<evidence type="ECO:0000256" key="1">
    <source>
        <dbReference type="ARBA" id="ARBA00007596"/>
    </source>
</evidence>
<dbReference type="PANTHER" id="PTHR43168">
    <property type="entry name" value="50S RIBOSOMAL PROTEIN L33, CHLOROPLASTIC"/>
    <property type="match status" value="1"/>
</dbReference>
<dbReference type="GO" id="GO:0006412">
    <property type="term" value="P:translation"/>
    <property type="evidence" value="ECO:0007669"/>
    <property type="project" value="UniProtKB-UniRule"/>
</dbReference>
<dbReference type="Pfam" id="PF00471">
    <property type="entry name" value="Ribosomal_L33"/>
    <property type="match status" value="1"/>
</dbReference>
<evidence type="ECO:0000313" key="7">
    <source>
        <dbReference type="Proteomes" id="UP000637695"/>
    </source>
</evidence>
<dbReference type="GO" id="GO:1990904">
    <property type="term" value="C:ribonucleoprotein complex"/>
    <property type="evidence" value="ECO:0007669"/>
    <property type="project" value="UniProtKB-KW"/>
</dbReference>
<evidence type="ECO:0000256" key="3">
    <source>
        <dbReference type="ARBA" id="ARBA00023274"/>
    </source>
</evidence>
<proteinExistence type="inferred from homology"/>
<gene>
    <name evidence="5 6" type="primary">rpmG</name>
    <name evidence="6" type="ORF">GCM10010885_08020</name>
</gene>
<name>A0A917NHL3_9BACL</name>
<evidence type="ECO:0000256" key="5">
    <source>
        <dbReference type="HAMAP-Rule" id="MF_00294"/>
    </source>
</evidence>
<dbReference type="PANTHER" id="PTHR43168:SF2">
    <property type="entry name" value="LARGE RIBOSOMAL SUBUNIT PROTEIN BL33C"/>
    <property type="match status" value="1"/>
</dbReference>
<comment type="caution">
    <text evidence="6">The sequence shown here is derived from an EMBL/GenBank/DDBJ whole genome shotgun (WGS) entry which is preliminary data.</text>
</comment>
<dbReference type="NCBIfam" id="NF001764">
    <property type="entry name" value="PRK00504.1"/>
    <property type="match status" value="1"/>
</dbReference>
<dbReference type="InterPro" id="IPR018264">
    <property type="entry name" value="Ribosomal_bL33_CS"/>
</dbReference>
<protein>
    <recommendedName>
        <fullName evidence="4 5">Large ribosomal subunit protein bL33</fullName>
    </recommendedName>
</protein>
<dbReference type="PROSITE" id="PS00582">
    <property type="entry name" value="RIBOSOMAL_L33"/>
    <property type="match status" value="1"/>
</dbReference>
<dbReference type="Gene3D" id="2.20.28.120">
    <property type="entry name" value="Ribosomal protein L33"/>
    <property type="match status" value="1"/>
</dbReference>